<keyword evidence="2" id="KW-1003">Cell membrane</keyword>
<organism evidence="14 15">
    <name type="scientific">Thalassoglobus neptunius</name>
    <dbReference type="NCBI Taxonomy" id="1938619"/>
    <lineage>
        <taxon>Bacteria</taxon>
        <taxon>Pseudomonadati</taxon>
        <taxon>Planctomycetota</taxon>
        <taxon>Planctomycetia</taxon>
        <taxon>Planctomycetales</taxon>
        <taxon>Planctomycetaceae</taxon>
        <taxon>Thalassoglobus</taxon>
    </lineage>
</organism>
<sequence length="870" mass="97338">MKILPNAFRVLRHRRLSAVAVFISFFLVTSSCLIADDFDDPAWEVLSDAAQLQEDGEPEQSISLLESLLSTPNLDPSIERSTRYYLVTLYSSTGDDSRALKQIDRLLKHEEDTGVKVWLLLEQAKCYENRGEFELADRAREQVGKIQDGSALTIQLLPETNFLSFLGAGTMESWVEDQMENRLTFGLALMGACVLWFAAVFGLNTWIGNRQRIEGKGTWRELLIAAFGLAILQVLPFLVGMGIFWQFGNDINYLRVLGTTVVSSILAVLWSSLYLLPPTRWVGSTEAMPIIEDAEFQQRLKEISTDMEIEAPIARLIPTPNGNLAFQGFAGGLPKPSLTISDGILMRLSGEERDAIVAHELGHIASGSLWYYPATVCLCWALAVISSTWWGFLSAMLFMMAVYMGLGRVISRYFEFDSDRRAAKIVGPEASISALDKIHHGSMLRNTGWASFLAYSMATHPSHEERLQAISNETELDDHPTVSWSERTARLRRNGARIAFACWIAVMVIVTMLPLTGIGSIVRAMVLLAVVLTPIMTLNLALRKDVKAEHRRKQNVPGRKGKWSAIQLILICALGVGGLMLFQESSDDFSISPNLIICAIVLYFGYLAFATWKGKRSTASKIRLAMHQRRWDDAIALGEKSSKAIRDDAALRHDLILARWMSGGKEESISEMSELRSQFPKFKHPWVTQSMMYLDRGEFDRALELLDEVRDDLRKDVSPKAIAARCYRLQGKIELVDKAARQIEQLMPDSPSVFALDCAVAIDRDAPELAREKWKEANRLAPGDAFLTLLQAELEYRFGDPKLAAETLVEAKKRINAATYSFLSAETQHVEKIAKEVEEKPSTSLADPEESGEVLTSDSANWYDESQESE</sequence>
<evidence type="ECO:0000256" key="7">
    <source>
        <dbReference type="ARBA" id="ARBA00022833"/>
    </source>
</evidence>
<keyword evidence="8 12" id="KW-1133">Transmembrane helix</keyword>
<dbReference type="PANTHER" id="PTHR43221:SF2">
    <property type="entry name" value="PROTEASE HTPX HOMOLOG"/>
    <property type="match status" value="1"/>
</dbReference>
<feature type="domain" description="Peptidase M48" evidence="13">
    <location>
        <begin position="328"/>
        <end position="473"/>
    </location>
</feature>
<dbReference type="InterPro" id="IPR011990">
    <property type="entry name" value="TPR-like_helical_dom_sf"/>
</dbReference>
<evidence type="ECO:0000313" key="15">
    <source>
        <dbReference type="Proteomes" id="UP000317243"/>
    </source>
</evidence>
<feature type="transmembrane region" description="Helical" evidence="12">
    <location>
        <begin position="253"/>
        <end position="276"/>
    </location>
</feature>
<dbReference type="SUPFAM" id="SSF48452">
    <property type="entry name" value="TPR-like"/>
    <property type="match status" value="1"/>
</dbReference>
<evidence type="ECO:0000256" key="2">
    <source>
        <dbReference type="ARBA" id="ARBA00022475"/>
    </source>
</evidence>
<dbReference type="InterPro" id="IPR001915">
    <property type="entry name" value="Peptidase_M48"/>
</dbReference>
<dbReference type="Pfam" id="PF01435">
    <property type="entry name" value="Peptidase_M48"/>
    <property type="match status" value="1"/>
</dbReference>
<evidence type="ECO:0000256" key="1">
    <source>
        <dbReference type="ARBA" id="ARBA00001947"/>
    </source>
</evidence>
<evidence type="ECO:0000256" key="11">
    <source>
        <dbReference type="SAM" id="MobiDB-lite"/>
    </source>
</evidence>
<evidence type="ECO:0000256" key="9">
    <source>
        <dbReference type="ARBA" id="ARBA00023049"/>
    </source>
</evidence>
<keyword evidence="6" id="KW-0378">Hydrolase</keyword>
<evidence type="ECO:0000256" key="4">
    <source>
        <dbReference type="ARBA" id="ARBA00022692"/>
    </source>
</evidence>
<dbReference type="AlphaFoldDB" id="A0A5C5VXF6"/>
<feature type="transmembrane region" description="Helical" evidence="12">
    <location>
        <begin position="392"/>
        <end position="411"/>
    </location>
</feature>
<evidence type="ECO:0000256" key="12">
    <source>
        <dbReference type="SAM" id="Phobius"/>
    </source>
</evidence>
<dbReference type="PROSITE" id="PS51257">
    <property type="entry name" value="PROKAR_LIPOPROTEIN"/>
    <property type="match status" value="1"/>
</dbReference>
<feature type="transmembrane region" description="Helical" evidence="12">
    <location>
        <begin position="563"/>
        <end position="582"/>
    </location>
</feature>
<comment type="cofactor">
    <cofactor evidence="1">
        <name>Zn(2+)</name>
        <dbReference type="ChEBI" id="CHEBI:29105"/>
    </cofactor>
</comment>
<feature type="transmembrane region" description="Helical" evidence="12">
    <location>
        <begin position="594"/>
        <end position="612"/>
    </location>
</feature>
<keyword evidence="4 12" id="KW-0812">Transmembrane</keyword>
<dbReference type="InterPro" id="IPR050083">
    <property type="entry name" value="HtpX_protease"/>
</dbReference>
<feature type="transmembrane region" description="Helical" evidence="12">
    <location>
        <begin position="183"/>
        <end position="203"/>
    </location>
</feature>
<comment type="caution">
    <text evidence="14">The sequence shown here is derived from an EMBL/GenBank/DDBJ whole genome shotgun (WGS) entry which is preliminary data.</text>
</comment>
<dbReference type="PANTHER" id="PTHR43221">
    <property type="entry name" value="PROTEASE HTPX"/>
    <property type="match status" value="1"/>
</dbReference>
<evidence type="ECO:0000256" key="10">
    <source>
        <dbReference type="ARBA" id="ARBA00023136"/>
    </source>
</evidence>
<keyword evidence="9" id="KW-0482">Metalloprotease</keyword>
<keyword evidence="3" id="KW-0645">Protease</keyword>
<feature type="region of interest" description="Disordered" evidence="11">
    <location>
        <begin position="836"/>
        <end position="870"/>
    </location>
</feature>
<dbReference type="Gene3D" id="3.30.2010.10">
    <property type="entry name" value="Metalloproteases ('zincins'), catalytic domain"/>
    <property type="match status" value="1"/>
</dbReference>
<dbReference type="Gene3D" id="1.25.40.10">
    <property type="entry name" value="Tetratricopeptide repeat domain"/>
    <property type="match status" value="2"/>
</dbReference>
<evidence type="ECO:0000256" key="5">
    <source>
        <dbReference type="ARBA" id="ARBA00022723"/>
    </source>
</evidence>
<protein>
    <submittedName>
        <fullName evidence="14">Heat shock protein HtpX</fullName>
    </submittedName>
</protein>
<feature type="transmembrane region" description="Helical" evidence="12">
    <location>
        <begin position="495"/>
        <end position="515"/>
    </location>
</feature>
<evidence type="ECO:0000259" key="13">
    <source>
        <dbReference type="Pfam" id="PF01435"/>
    </source>
</evidence>
<dbReference type="GO" id="GO:0004222">
    <property type="term" value="F:metalloendopeptidase activity"/>
    <property type="evidence" value="ECO:0007669"/>
    <property type="project" value="InterPro"/>
</dbReference>
<dbReference type="Proteomes" id="UP000317243">
    <property type="component" value="Unassembled WGS sequence"/>
</dbReference>
<dbReference type="GO" id="GO:0006508">
    <property type="term" value="P:proteolysis"/>
    <property type="evidence" value="ECO:0007669"/>
    <property type="project" value="UniProtKB-KW"/>
</dbReference>
<reference evidence="14 15" key="1">
    <citation type="submission" date="2019-02" db="EMBL/GenBank/DDBJ databases">
        <title>Deep-cultivation of Planctomycetes and their phenomic and genomic characterization uncovers novel biology.</title>
        <authorList>
            <person name="Wiegand S."/>
            <person name="Jogler M."/>
            <person name="Boedeker C."/>
            <person name="Pinto D."/>
            <person name="Vollmers J."/>
            <person name="Rivas-Marin E."/>
            <person name="Kohn T."/>
            <person name="Peeters S.H."/>
            <person name="Heuer A."/>
            <person name="Rast P."/>
            <person name="Oberbeckmann S."/>
            <person name="Bunk B."/>
            <person name="Jeske O."/>
            <person name="Meyerdierks A."/>
            <person name="Storesund J.E."/>
            <person name="Kallscheuer N."/>
            <person name="Luecker S."/>
            <person name="Lage O.M."/>
            <person name="Pohl T."/>
            <person name="Merkel B.J."/>
            <person name="Hornburger P."/>
            <person name="Mueller R.-W."/>
            <person name="Bruemmer F."/>
            <person name="Labrenz M."/>
            <person name="Spormann A.M."/>
            <person name="Op Den Camp H."/>
            <person name="Overmann J."/>
            <person name="Amann R."/>
            <person name="Jetten M.S.M."/>
            <person name="Mascher T."/>
            <person name="Medema M.H."/>
            <person name="Devos D.P."/>
            <person name="Kaster A.-K."/>
            <person name="Ovreas L."/>
            <person name="Rohde M."/>
            <person name="Galperin M.Y."/>
            <person name="Jogler C."/>
        </authorList>
    </citation>
    <scope>NUCLEOTIDE SEQUENCE [LARGE SCALE GENOMIC DNA]</scope>
    <source>
        <strain evidence="14 15">KOR42</strain>
    </source>
</reference>
<dbReference type="EMBL" id="SIHI01000037">
    <property type="protein sequence ID" value="TWT42817.1"/>
    <property type="molecule type" value="Genomic_DNA"/>
</dbReference>
<evidence type="ECO:0000256" key="3">
    <source>
        <dbReference type="ARBA" id="ARBA00022670"/>
    </source>
</evidence>
<proteinExistence type="predicted"/>
<dbReference type="RefSeq" id="WP_197441437.1">
    <property type="nucleotide sequence ID" value="NZ_SIHI01000037.1"/>
</dbReference>
<name>A0A5C5VXF6_9PLAN</name>
<keyword evidence="5" id="KW-0479">Metal-binding</keyword>
<evidence type="ECO:0000256" key="6">
    <source>
        <dbReference type="ARBA" id="ARBA00022801"/>
    </source>
</evidence>
<feature type="transmembrane region" description="Helical" evidence="12">
    <location>
        <begin position="223"/>
        <end position="247"/>
    </location>
</feature>
<keyword evidence="10 12" id="KW-0472">Membrane</keyword>
<accession>A0A5C5VXF6</accession>
<feature type="transmembrane region" description="Helical" evidence="12">
    <location>
        <begin position="521"/>
        <end position="542"/>
    </location>
</feature>
<evidence type="ECO:0000256" key="8">
    <source>
        <dbReference type="ARBA" id="ARBA00022989"/>
    </source>
</evidence>
<gene>
    <name evidence="14" type="ORF">KOR42_46210</name>
</gene>
<keyword evidence="7" id="KW-0862">Zinc</keyword>
<dbReference type="GO" id="GO:0046872">
    <property type="term" value="F:metal ion binding"/>
    <property type="evidence" value="ECO:0007669"/>
    <property type="project" value="UniProtKB-KW"/>
</dbReference>
<keyword evidence="15" id="KW-1185">Reference proteome</keyword>
<evidence type="ECO:0000313" key="14">
    <source>
        <dbReference type="EMBL" id="TWT42817.1"/>
    </source>
</evidence>
<keyword evidence="14" id="KW-0346">Stress response</keyword>
<feature type="transmembrane region" description="Helical" evidence="12">
    <location>
        <begin position="369"/>
        <end position="386"/>
    </location>
</feature>